<dbReference type="Pfam" id="PF04961">
    <property type="entry name" value="FTCD_C"/>
    <property type="match status" value="1"/>
</dbReference>
<organism evidence="2 3">
    <name type="scientific">Arthrobacter crystallopoietes BAB-32</name>
    <dbReference type="NCBI Taxonomy" id="1246476"/>
    <lineage>
        <taxon>Bacteria</taxon>
        <taxon>Bacillati</taxon>
        <taxon>Actinomycetota</taxon>
        <taxon>Actinomycetes</taxon>
        <taxon>Micrococcales</taxon>
        <taxon>Micrococcaceae</taxon>
        <taxon>Crystallibacter</taxon>
    </lineage>
</organism>
<keyword evidence="2" id="KW-0378">Hydrolase</keyword>
<dbReference type="Proteomes" id="UP000010729">
    <property type="component" value="Unassembled WGS sequence"/>
</dbReference>
<gene>
    <name evidence="2" type="ORF">D477_008678</name>
</gene>
<keyword evidence="3" id="KW-1185">Reference proteome</keyword>
<dbReference type="GO" id="GO:0016787">
    <property type="term" value="F:hydrolase activity"/>
    <property type="evidence" value="ECO:0007669"/>
    <property type="project" value="UniProtKB-KW"/>
</dbReference>
<feature type="domain" description="Cyclodeaminase/cyclohydrolase" evidence="1">
    <location>
        <begin position="7"/>
        <end position="179"/>
    </location>
</feature>
<proteinExistence type="predicted"/>
<evidence type="ECO:0000313" key="2">
    <source>
        <dbReference type="EMBL" id="EMY34633.1"/>
    </source>
</evidence>
<dbReference type="EMBL" id="ANPE02000106">
    <property type="protein sequence ID" value="EMY34633.1"/>
    <property type="molecule type" value="Genomic_DNA"/>
</dbReference>
<protein>
    <submittedName>
        <fullName evidence="2">Methenyltetrahydrofolate cyclohydrolase or formimidoyltetrahydrofolate cyclodeaminase</fullName>
    </submittedName>
</protein>
<accession>N1V8Q4</accession>
<dbReference type="AlphaFoldDB" id="N1V8Q4"/>
<evidence type="ECO:0000259" key="1">
    <source>
        <dbReference type="Pfam" id="PF04961"/>
    </source>
</evidence>
<dbReference type="OrthoDB" id="5192822at2"/>
<sequence length="205" mass="20660">MISQERIAGYLDRLASGQPTPGGGATAAVQLAQAAALLSMAANFSSGGSEPAERFGSAVRQLIPQALAVADADEHAFGEAASAYELPADTAEDKAHRSNEVQSGLRKAAAPPLRLVELAAELLDLARGLEPEANPNVLSDIAAAAESIRSAAGTAAATLETNAAHLADDAAVQGLQDAAATADDVAAASGALADLLRRRIRGDNS</sequence>
<dbReference type="InterPro" id="IPR007044">
    <property type="entry name" value="Cyclodeamin/CycHdrlase"/>
</dbReference>
<dbReference type="SUPFAM" id="SSF101262">
    <property type="entry name" value="Methenyltetrahydrofolate cyclohydrolase-like"/>
    <property type="match status" value="1"/>
</dbReference>
<evidence type="ECO:0000313" key="3">
    <source>
        <dbReference type="Proteomes" id="UP000010729"/>
    </source>
</evidence>
<reference evidence="2 3" key="1">
    <citation type="journal article" date="2013" name="Genome Announc.">
        <title>Draft Genome Sequence of Arthrobacter crystallopoietes Strain BAB-32, Revealing Genes for Bioremediation.</title>
        <authorList>
            <person name="Joshi M.N."/>
            <person name="Pandit A.S."/>
            <person name="Sharma A."/>
            <person name="Pandya R.V."/>
            <person name="Desai S.M."/>
            <person name="Saxena A.K."/>
            <person name="Bagatharia S.B."/>
        </authorList>
    </citation>
    <scope>NUCLEOTIDE SEQUENCE [LARGE SCALE GENOMIC DNA]</scope>
    <source>
        <strain evidence="2 3">BAB-32</strain>
    </source>
</reference>
<dbReference type="Gene3D" id="1.20.120.680">
    <property type="entry name" value="Formiminotetrahydrofolate cyclodeaminase monomer, up-and-down helical bundle"/>
    <property type="match status" value="1"/>
</dbReference>
<dbReference type="RefSeq" id="WP_005268594.1">
    <property type="nucleotide sequence ID" value="NZ_ANPE02000106.1"/>
</dbReference>
<dbReference type="InterPro" id="IPR036178">
    <property type="entry name" value="Formintransfe-cycloase-like_sf"/>
</dbReference>
<name>N1V8Q4_9MICC</name>
<comment type="caution">
    <text evidence="2">The sequence shown here is derived from an EMBL/GenBank/DDBJ whole genome shotgun (WGS) entry which is preliminary data.</text>
</comment>